<name>A0A9D4U195_ADICA</name>
<gene>
    <name evidence="1" type="ORF">GOP47_0025859</name>
</gene>
<evidence type="ECO:0000313" key="1">
    <source>
        <dbReference type="EMBL" id="KAI5059540.1"/>
    </source>
</evidence>
<dbReference type="AlphaFoldDB" id="A0A9D4U195"/>
<dbReference type="Proteomes" id="UP000886520">
    <property type="component" value="Chromosome 25"/>
</dbReference>
<organism evidence="1 2">
    <name type="scientific">Adiantum capillus-veneris</name>
    <name type="common">Maidenhair fern</name>
    <dbReference type="NCBI Taxonomy" id="13818"/>
    <lineage>
        <taxon>Eukaryota</taxon>
        <taxon>Viridiplantae</taxon>
        <taxon>Streptophyta</taxon>
        <taxon>Embryophyta</taxon>
        <taxon>Tracheophyta</taxon>
        <taxon>Polypodiopsida</taxon>
        <taxon>Polypodiidae</taxon>
        <taxon>Polypodiales</taxon>
        <taxon>Pteridineae</taxon>
        <taxon>Pteridaceae</taxon>
        <taxon>Vittarioideae</taxon>
        <taxon>Adiantum</taxon>
    </lineage>
</organism>
<feature type="non-terminal residue" evidence="1">
    <location>
        <position position="53"/>
    </location>
</feature>
<keyword evidence="2" id="KW-1185">Reference proteome</keyword>
<accession>A0A9D4U195</accession>
<protein>
    <submittedName>
        <fullName evidence="1">Uncharacterized protein</fullName>
    </submittedName>
</protein>
<sequence>MQVLYLPKFTKTCMQIILLGQLLMHSRDQNYPTLNSFELLAREPVGAFCIATL</sequence>
<proteinExistence type="predicted"/>
<reference evidence="1" key="1">
    <citation type="submission" date="2021-01" db="EMBL/GenBank/DDBJ databases">
        <title>Adiantum capillus-veneris genome.</title>
        <authorList>
            <person name="Fang Y."/>
            <person name="Liao Q."/>
        </authorList>
    </citation>
    <scope>NUCLEOTIDE SEQUENCE</scope>
    <source>
        <strain evidence="1">H3</strain>
        <tissue evidence="1">Leaf</tissue>
    </source>
</reference>
<comment type="caution">
    <text evidence="1">The sequence shown here is derived from an EMBL/GenBank/DDBJ whole genome shotgun (WGS) entry which is preliminary data.</text>
</comment>
<evidence type="ECO:0000313" key="2">
    <source>
        <dbReference type="Proteomes" id="UP000886520"/>
    </source>
</evidence>
<dbReference type="EMBL" id="JABFUD020000025">
    <property type="protein sequence ID" value="KAI5059540.1"/>
    <property type="molecule type" value="Genomic_DNA"/>
</dbReference>